<feature type="region of interest" description="Disordered" evidence="4">
    <location>
        <begin position="433"/>
        <end position="473"/>
    </location>
</feature>
<dbReference type="GO" id="GO:0046872">
    <property type="term" value="F:metal ion binding"/>
    <property type="evidence" value="ECO:0007669"/>
    <property type="project" value="UniProtKB-KW"/>
</dbReference>
<dbReference type="Gene3D" id="3.40.50.1010">
    <property type="entry name" value="5'-nuclease"/>
    <property type="match status" value="1"/>
</dbReference>
<proteinExistence type="predicted"/>
<evidence type="ECO:0000313" key="9">
    <source>
        <dbReference type="Proteomes" id="UP000007350"/>
    </source>
</evidence>
<keyword evidence="5" id="KW-1133">Transmembrane helix</keyword>
<feature type="compositionally biased region" description="Acidic residues" evidence="4">
    <location>
        <begin position="250"/>
        <end position="265"/>
    </location>
</feature>
<evidence type="ECO:0008006" key="10">
    <source>
        <dbReference type="Google" id="ProtNLM"/>
    </source>
</evidence>
<dbReference type="InterPro" id="IPR039907">
    <property type="entry name" value="NOB1"/>
</dbReference>
<dbReference type="FunFam" id="3.40.50.1010:FF:000090">
    <property type="entry name" value="Nin one binding protein-like protein"/>
    <property type="match status" value="1"/>
</dbReference>
<evidence type="ECO:0000313" key="8">
    <source>
        <dbReference type="EMBL" id="EKF29023.1"/>
    </source>
</evidence>
<dbReference type="Proteomes" id="UP000007350">
    <property type="component" value="Unassembled WGS sequence"/>
</dbReference>
<name>K2M263_TRYCR</name>
<evidence type="ECO:0000256" key="5">
    <source>
        <dbReference type="SAM" id="Phobius"/>
    </source>
</evidence>
<comment type="caution">
    <text evidence="8">The sequence shown here is derived from an EMBL/GenBank/DDBJ whole genome shotgun (WGS) entry which is preliminary data.</text>
</comment>
<keyword evidence="5" id="KW-0812">Transmembrane</keyword>
<dbReference type="CDD" id="cd09876">
    <property type="entry name" value="PIN_Nob1-like"/>
    <property type="match status" value="1"/>
</dbReference>
<dbReference type="OrthoDB" id="446759at2759"/>
<feature type="domain" description="Nin one binding (NOB1) Zn-ribbon-like" evidence="6">
    <location>
        <begin position="319"/>
        <end position="391"/>
    </location>
</feature>
<keyword evidence="9" id="KW-1185">Reference proteome</keyword>
<feature type="domain" description="Ribonuclease PIN" evidence="7">
    <location>
        <begin position="114"/>
        <end position="200"/>
    </location>
</feature>
<feature type="region of interest" description="Disordered" evidence="4">
    <location>
        <begin position="213"/>
        <end position="268"/>
    </location>
</feature>
<evidence type="ECO:0000256" key="3">
    <source>
        <dbReference type="ARBA" id="ARBA00022801"/>
    </source>
</evidence>
<dbReference type="Pfam" id="PF08772">
    <property type="entry name" value="Zn_ribbon_NOB1"/>
    <property type="match status" value="1"/>
</dbReference>
<gene>
    <name evidence="8" type="ORF">MOQ_007207</name>
</gene>
<keyword evidence="1" id="KW-0540">Nuclease</keyword>
<dbReference type="GO" id="GO:0030490">
    <property type="term" value="P:maturation of SSU-rRNA"/>
    <property type="evidence" value="ECO:0007669"/>
    <property type="project" value="TreeGrafter"/>
</dbReference>
<dbReference type="Gene3D" id="6.20.210.10">
    <property type="entry name" value="Nin one binding (NOB1), Zn-ribbon-like"/>
    <property type="match status" value="1"/>
</dbReference>
<dbReference type="GO" id="GO:0030688">
    <property type="term" value="C:preribosome, small subunit precursor"/>
    <property type="evidence" value="ECO:0007669"/>
    <property type="project" value="TreeGrafter"/>
</dbReference>
<keyword evidence="3" id="KW-0378">Hydrolase</keyword>
<reference evidence="8 9" key="1">
    <citation type="journal article" date="2012" name="BMC Genomics">
        <title>Comparative genomic analysis of human infective Trypanosoma cruzi lineages with the bat-restricted subspecies T. cruzi marinkellei.</title>
        <authorList>
            <person name="Franzen O."/>
            <person name="Talavera-Lopez C."/>
            <person name="Ochaya S."/>
            <person name="Butler C.E."/>
            <person name="Messenger L.A."/>
            <person name="Lewis M.D."/>
            <person name="Llewellyn M.S."/>
            <person name="Marinkelle C.J."/>
            <person name="Tyler K.M."/>
            <person name="Miles M.A."/>
            <person name="Andersson B."/>
        </authorList>
    </citation>
    <scope>NUCLEOTIDE SEQUENCE [LARGE SCALE GENOMIC DNA]</scope>
    <source>
        <strain evidence="8 9">B7</strain>
    </source>
</reference>
<evidence type="ECO:0000256" key="2">
    <source>
        <dbReference type="ARBA" id="ARBA00022723"/>
    </source>
</evidence>
<protein>
    <recommendedName>
        <fullName evidence="10">RNA-binding protein NOB1</fullName>
    </recommendedName>
</protein>
<feature type="transmembrane region" description="Helical" evidence="5">
    <location>
        <begin position="34"/>
        <end position="56"/>
    </location>
</feature>
<dbReference type="GO" id="GO:0016787">
    <property type="term" value="F:hydrolase activity"/>
    <property type="evidence" value="ECO:0007669"/>
    <property type="project" value="UniProtKB-KW"/>
</dbReference>
<dbReference type="AlphaFoldDB" id="K2M263"/>
<keyword evidence="2" id="KW-0479">Metal-binding</keyword>
<feature type="transmembrane region" description="Helical" evidence="5">
    <location>
        <begin position="6"/>
        <end position="27"/>
    </location>
</feature>
<dbReference type="PANTHER" id="PTHR12814:SF2">
    <property type="entry name" value="RNA-BINDING PROTEIN NOB1"/>
    <property type="match status" value="1"/>
</dbReference>
<dbReference type="InterPro" id="IPR036283">
    <property type="entry name" value="NOB1_Zf-like_sf"/>
</dbReference>
<dbReference type="PANTHER" id="PTHR12814">
    <property type="entry name" value="RNA-BINDING PROTEIN NOB1"/>
    <property type="match status" value="1"/>
</dbReference>
<evidence type="ECO:0000256" key="1">
    <source>
        <dbReference type="ARBA" id="ARBA00022722"/>
    </source>
</evidence>
<organism evidence="8 9">
    <name type="scientific">Trypanosoma cruzi marinkellei</name>
    <dbReference type="NCBI Taxonomy" id="85056"/>
    <lineage>
        <taxon>Eukaryota</taxon>
        <taxon>Discoba</taxon>
        <taxon>Euglenozoa</taxon>
        <taxon>Kinetoplastea</taxon>
        <taxon>Metakinetoplastina</taxon>
        <taxon>Trypanosomatida</taxon>
        <taxon>Trypanosomatidae</taxon>
        <taxon>Trypanosoma</taxon>
        <taxon>Schizotrypanum</taxon>
    </lineage>
</organism>
<dbReference type="InterPro" id="IPR014881">
    <property type="entry name" value="NOB1_Zn-bd"/>
</dbReference>
<dbReference type="InterPro" id="IPR033411">
    <property type="entry name" value="Ribonuclease_PIN"/>
</dbReference>
<dbReference type="EMBL" id="AHKC01014222">
    <property type="protein sequence ID" value="EKF29023.1"/>
    <property type="molecule type" value="Genomic_DNA"/>
</dbReference>
<dbReference type="Pfam" id="PF17146">
    <property type="entry name" value="PIN_6"/>
    <property type="match status" value="1"/>
</dbReference>
<evidence type="ECO:0000256" key="4">
    <source>
        <dbReference type="SAM" id="MobiDB-lite"/>
    </source>
</evidence>
<accession>K2M263</accession>
<dbReference type="GO" id="GO:0004521">
    <property type="term" value="F:RNA endonuclease activity"/>
    <property type="evidence" value="ECO:0007669"/>
    <property type="project" value="TreeGrafter"/>
</dbReference>
<evidence type="ECO:0000259" key="7">
    <source>
        <dbReference type="Pfam" id="PF17146"/>
    </source>
</evidence>
<evidence type="ECO:0000259" key="6">
    <source>
        <dbReference type="Pfam" id="PF08772"/>
    </source>
</evidence>
<keyword evidence="5" id="KW-0472">Membrane</keyword>
<feature type="compositionally biased region" description="Acidic residues" evidence="4">
    <location>
        <begin position="234"/>
        <end position="243"/>
    </location>
</feature>
<dbReference type="SUPFAM" id="SSF144206">
    <property type="entry name" value="NOB1 zinc finger-like"/>
    <property type="match status" value="1"/>
</dbReference>
<sequence>MVDPFLFYSFLSYFYLVCFLLLTAAGFGQRTRRLFHFSFTPYYFFFVAAAMSWAAVAQKAKDATPTSKEPKQVVFAPAVESVGGGGNECEHIDVSRTSCHGVGAAIPTYQKGLLILDANAFIKGMDNFNDVADVLVTTSQVVAEVRDRAARDLLSRFSQALHVLEPSKEAIAAVVTVAEKTGDLGTMSRTDIRLCALALDCCKATGSLQPSIEPRQAVINPDGDHGTEIVTDAVPDEGDDDSEAASNGSDDGEDDNNDGDDDDEGWITPENIHQHLRGAADAVGERFDGGVACVTSDYAMQNTLKHLGVSIVGPHGMRIQELRQWLLRCTSCFALTTDTTRQFCGTCGSGNTLRRVQYVVTRDGKKQLFINFCKPISTRGTVYNLPKPRGGKRGTNRCLVLREDQLAHVIRGTTSSKLREKHIVRGSSNDDELAAFGEAPKPHKRDVNQPRIFSSYHKYNVNEKKKSRASRRK</sequence>